<evidence type="ECO:0000259" key="1">
    <source>
        <dbReference type="Pfam" id="PF00210"/>
    </source>
</evidence>
<evidence type="ECO:0000313" key="3">
    <source>
        <dbReference type="Proteomes" id="UP001597191"/>
    </source>
</evidence>
<gene>
    <name evidence="2" type="ORF">ACFQ4R_02465</name>
</gene>
<dbReference type="EMBL" id="JBHTOH010000015">
    <property type="protein sequence ID" value="MFD1410490.1"/>
    <property type="molecule type" value="Genomic_DNA"/>
</dbReference>
<keyword evidence="3" id="KW-1185">Reference proteome</keyword>
<name>A0ABW4BJT7_9LACO</name>
<reference evidence="3" key="1">
    <citation type="journal article" date="2019" name="Int. J. Syst. Evol. Microbiol.">
        <title>The Global Catalogue of Microorganisms (GCM) 10K type strain sequencing project: providing services to taxonomists for standard genome sequencing and annotation.</title>
        <authorList>
            <consortium name="The Broad Institute Genomics Platform"/>
            <consortium name="The Broad Institute Genome Sequencing Center for Infectious Disease"/>
            <person name="Wu L."/>
            <person name="Ma J."/>
        </authorList>
    </citation>
    <scope>NUCLEOTIDE SEQUENCE [LARGE SCALE GENOMIC DNA]</scope>
    <source>
        <strain evidence="3">CCM 8937</strain>
    </source>
</reference>
<sequence>MNFNSEIDAKYQAELRQADLDHHKPTAGAMAGHIVANLWYFDVKLHQAVWFVKGAQALQLQDFYETLIQENRQQLDDLGAILLDENELPPATVAEYTKYTKMSEDARLKYVTAADLVNETAHDYTTANMFIDRAIILAQRENRPALANFLINLRGSNNHRTRQLQALIGKTAWEDLVEVDEDDED</sequence>
<protein>
    <submittedName>
        <fullName evidence="2">Ferritin-like domain-containing protein</fullName>
    </submittedName>
</protein>
<dbReference type="Pfam" id="PF00210">
    <property type="entry name" value="Ferritin"/>
    <property type="match status" value="1"/>
</dbReference>
<dbReference type="InterPro" id="IPR012347">
    <property type="entry name" value="Ferritin-like"/>
</dbReference>
<accession>A0ABW4BJT7</accession>
<dbReference type="SUPFAM" id="SSF47240">
    <property type="entry name" value="Ferritin-like"/>
    <property type="match status" value="1"/>
</dbReference>
<dbReference type="Proteomes" id="UP001597191">
    <property type="component" value="Unassembled WGS sequence"/>
</dbReference>
<dbReference type="InterPro" id="IPR008331">
    <property type="entry name" value="Ferritin_DPS_dom"/>
</dbReference>
<organism evidence="2 3">
    <name type="scientific">Lapidilactobacillus gannanensis</name>
    <dbReference type="NCBI Taxonomy" id="2486002"/>
    <lineage>
        <taxon>Bacteria</taxon>
        <taxon>Bacillati</taxon>
        <taxon>Bacillota</taxon>
        <taxon>Bacilli</taxon>
        <taxon>Lactobacillales</taxon>
        <taxon>Lactobacillaceae</taxon>
        <taxon>Lapidilactobacillus</taxon>
    </lineage>
</organism>
<feature type="domain" description="Ferritin/DPS" evidence="1">
    <location>
        <begin position="34"/>
        <end position="171"/>
    </location>
</feature>
<dbReference type="InterPro" id="IPR009078">
    <property type="entry name" value="Ferritin-like_SF"/>
</dbReference>
<proteinExistence type="predicted"/>
<dbReference type="Gene3D" id="1.20.1260.10">
    <property type="match status" value="1"/>
</dbReference>
<dbReference type="RefSeq" id="WP_125647038.1">
    <property type="nucleotide sequence ID" value="NZ_JBHTOH010000015.1"/>
</dbReference>
<comment type="caution">
    <text evidence="2">The sequence shown here is derived from an EMBL/GenBank/DDBJ whole genome shotgun (WGS) entry which is preliminary data.</text>
</comment>
<evidence type="ECO:0000313" key="2">
    <source>
        <dbReference type="EMBL" id="MFD1410490.1"/>
    </source>
</evidence>